<dbReference type="EMBL" id="LGAA01000018">
    <property type="protein sequence ID" value="KPD02658.1"/>
    <property type="molecule type" value="Genomic_DNA"/>
</dbReference>
<dbReference type="PANTHER" id="PTHR43214">
    <property type="entry name" value="TWO-COMPONENT RESPONSE REGULATOR"/>
    <property type="match status" value="1"/>
</dbReference>
<dbReference type="SUPFAM" id="SSF52172">
    <property type="entry name" value="CheY-like"/>
    <property type="match status" value="1"/>
</dbReference>
<dbReference type="InterPro" id="IPR000792">
    <property type="entry name" value="Tscrpt_reg_LuxR_C"/>
</dbReference>
<dbReference type="CDD" id="cd17535">
    <property type="entry name" value="REC_NarL-like"/>
    <property type="match status" value="1"/>
</dbReference>
<dbReference type="Pfam" id="PF00196">
    <property type="entry name" value="GerE"/>
    <property type="match status" value="1"/>
</dbReference>
<evidence type="ECO:0000256" key="5">
    <source>
        <dbReference type="ARBA" id="ARBA00023163"/>
    </source>
</evidence>
<dbReference type="RefSeq" id="WP_047256394.1">
    <property type="nucleotide sequence ID" value="NZ_CAWMUS010000018.1"/>
</dbReference>
<keyword evidence="1 6" id="KW-0597">Phosphoprotein</keyword>
<dbReference type="GeneID" id="79717375"/>
<evidence type="ECO:0000256" key="1">
    <source>
        <dbReference type="ARBA" id="ARBA00022553"/>
    </source>
</evidence>
<reference evidence="9 10" key="1">
    <citation type="submission" date="2015-07" db="EMBL/GenBank/DDBJ databases">
        <title>ATOL: Assembling a taxonomically balanced genome-scale reconstruction of the evolutionary history of the Enterobacteriaceae.</title>
        <authorList>
            <person name="Plunkett G.III."/>
            <person name="Neeno-Eckwall E.C."/>
            <person name="Glasner J.D."/>
            <person name="Perna N.T."/>
        </authorList>
    </citation>
    <scope>NUCLEOTIDE SEQUENCE [LARGE SCALE GENOMIC DNA]</scope>
    <source>
        <strain evidence="9 10">ATCC 35017</strain>
    </source>
</reference>
<protein>
    <submittedName>
        <fullName evidence="9">Nitrate/nitrite response regulator protein</fullName>
    </submittedName>
</protein>
<dbReference type="InterPro" id="IPR058245">
    <property type="entry name" value="NreC/VraR/RcsB-like_REC"/>
</dbReference>
<proteinExistence type="predicted"/>
<keyword evidence="3" id="KW-0805">Transcription regulation</keyword>
<dbReference type="Pfam" id="PF00072">
    <property type="entry name" value="Response_reg"/>
    <property type="match status" value="1"/>
</dbReference>
<dbReference type="AlphaFoldDB" id="A0A0N0ZAR8"/>
<dbReference type="SMART" id="SM00448">
    <property type="entry name" value="REC"/>
    <property type="match status" value="1"/>
</dbReference>
<evidence type="ECO:0000259" key="8">
    <source>
        <dbReference type="PROSITE" id="PS50110"/>
    </source>
</evidence>
<dbReference type="OrthoDB" id="9796655at2"/>
<evidence type="ECO:0000256" key="6">
    <source>
        <dbReference type="PROSITE-ProRule" id="PRU00169"/>
    </source>
</evidence>
<dbReference type="Gene3D" id="3.40.50.2300">
    <property type="match status" value="1"/>
</dbReference>
<feature type="modified residue" description="4-aspartylphosphate" evidence="6">
    <location>
        <position position="56"/>
    </location>
</feature>
<keyword evidence="5" id="KW-0804">Transcription</keyword>
<feature type="domain" description="HTH luxR-type" evidence="7">
    <location>
        <begin position="141"/>
        <end position="206"/>
    </location>
</feature>
<dbReference type="PROSITE" id="PS50110">
    <property type="entry name" value="RESPONSE_REGULATORY"/>
    <property type="match status" value="1"/>
</dbReference>
<dbReference type="PRINTS" id="PR00038">
    <property type="entry name" value="HTHLUXR"/>
</dbReference>
<organism evidence="9 10">
    <name type="scientific">Moellerella wisconsensis ATCC 35017</name>
    <dbReference type="NCBI Taxonomy" id="1354267"/>
    <lineage>
        <taxon>Bacteria</taxon>
        <taxon>Pseudomonadati</taxon>
        <taxon>Pseudomonadota</taxon>
        <taxon>Gammaproteobacteria</taxon>
        <taxon>Enterobacterales</taxon>
        <taxon>Morganellaceae</taxon>
        <taxon>Moellerella</taxon>
    </lineage>
</organism>
<dbReference type="PROSITE" id="PS00622">
    <property type="entry name" value="HTH_LUXR_1"/>
    <property type="match status" value="1"/>
</dbReference>
<feature type="domain" description="Response regulatory" evidence="8">
    <location>
        <begin position="5"/>
        <end position="121"/>
    </location>
</feature>
<dbReference type="InterPro" id="IPR016032">
    <property type="entry name" value="Sig_transdc_resp-reg_C-effctor"/>
</dbReference>
<dbReference type="CDD" id="cd06170">
    <property type="entry name" value="LuxR_C_like"/>
    <property type="match status" value="1"/>
</dbReference>
<sequence>MSNSSIMIIDDHPVMRHGLRQLVESEKKFIVAAETNNGSDAINIASKIQPNIIMMDINLSNMKGIEIIRQLRKYCLQTYVLILSFSANRNDIYSAMDAGANGYLLKDCELDMLMNSIRRAAQGHTVFSEKVYQFLINRHKYQDPLSFLTKREFEVLQEISSGLKNKEISKALFISEETVKVHIRNLLKKLQARSRLEASLIYLRTK</sequence>
<evidence type="ECO:0000256" key="3">
    <source>
        <dbReference type="ARBA" id="ARBA00023015"/>
    </source>
</evidence>
<dbReference type="GO" id="GO:0006355">
    <property type="term" value="P:regulation of DNA-templated transcription"/>
    <property type="evidence" value="ECO:0007669"/>
    <property type="project" value="InterPro"/>
</dbReference>
<dbReference type="PROSITE" id="PS50043">
    <property type="entry name" value="HTH_LUXR_2"/>
    <property type="match status" value="1"/>
</dbReference>
<dbReference type="SMART" id="SM00421">
    <property type="entry name" value="HTH_LUXR"/>
    <property type="match status" value="1"/>
</dbReference>
<evidence type="ECO:0000256" key="2">
    <source>
        <dbReference type="ARBA" id="ARBA00023012"/>
    </source>
</evidence>
<keyword evidence="4" id="KW-0238">DNA-binding</keyword>
<gene>
    <name evidence="9" type="ORF">M992_1813</name>
</gene>
<dbReference type="GO" id="GO:0003677">
    <property type="term" value="F:DNA binding"/>
    <property type="evidence" value="ECO:0007669"/>
    <property type="project" value="UniProtKB-KW"/>
</dbReference>
<evidence type="ECO:0000313" key="10">
    <source>
        <dbReference type="Proteomes" id="UP000053226"/>
    </source>
</evidence>
<dbReference type="InterPro" id="IPR001789">
    <property type="entry name" value="Sig_transdc_resp-reg_receiver"/>
</dbReference>
<comment type="caution">
    <text evidence="9">The sequence shown here is derived from an EMBL/GenBank/DDBJ whole genome shotgun (WGS) entry which is preliminary data.</text>
</comment>
<keyword evidence="2" id="KW-0902">Two-component regulatory system</keyword>
<dbReference type="InterPro" id="IPR011006">
    <property type="entry name" value="CheY-like_superfamily"/>
</dbReference>
<name>A0A0N0ZAR8_9GAMM</name>
<dbReference type="SUPFAM" id="SSF46894">
    <property type="entry name" value="C-terminal effector domain of the bipartite response regulators"/>
    <property type="match status" value="1"/>
</dbReference>
<dbReference type="Proteomes" id="UP000053226">
    <property type="component" value="Unassembled WGS sequence"/>
</dbReference>
<dbReference type="GO" id="GO:0000160">
    <property type="term" value="P:phosphorelay signal transduction system"/>
    <property type="evidence" value="ECO:0007669"/>
    <property type="project" value="InterPro"/>
</dbReference>
<accession>A0A0N0ZAR8</accession>
<keyword evidence="10" id="KW-1185">Reference proteome</keyword>
<evidence type="ECO:0000256" key="4">
    <source>
        <dbReference type="ARBA" id="ARBA00023125"/>
    </source>
</evidence>
<evidence type="ECO:0000313" key="9">
    <source>
        <dbReference type="EMBL" id="KPD02658.1"/>
    </source>
</evidence>
<evidence type="ECO:0000259" key="7">
    <source>
        <dbReference type="PROSITE" id="PS50043"/>
    </source>
</evidence>
<dbReference type="InterPro" id="IPR039420">
    <property type="entry name" value="WalR-like"/>
</dbReference>
<dbReference type="PANTHER" id="PTHR43214:SF41">
    <property type="entry name" value="NITRATE_NITRITE RESPONSE REGULATOR PROTEIN NARP"/>
    <property type="match status" value="1"/>
</dbReference>